<evidence type="ECO:0000313" key="2">
    <source>
        <dbReference type="EMBL" id="RVT83083.1"/>
    </source>
</evidence>
<dbReference type="AlphaFoldDB" id="A0A437LCM6"/>
<reference evidence="2 3" key="1">
    <citation type="submission" date="2019-01" db="EMBL/GenBank/DDBJ databases">
        <authorList>
            <person name="Chen W.-M."/>
        </authorList>
    </citation>
    <scope>NUCLEOTIDE SEQUENCE [LARGE SCALE GENOMIC DNA]</scope>
    <source>
        <strain evidence="2 3">CCP-18</strain>
    </source>
</reference>
<organism evidence="2 3">
    <name type="scientific">Inhella crocodyli</name>
    <dbReference type="NCBI Taxonomy" id="2499851"/>
    <lineage>
        <taxon>Bacteria</taxon>
        <taxon>Pseudomonadati</taxon>
        <taxon>Pseudomonadota</taxon>
        <taxon>Betaproteobacteria</taxon>
        <taxon>Burkholderiales</taxon>
        <taxon>Sphaerotilaceae</taxon>
        <taxon>Inhella</taxon>
    </lineage>
</organism>
<dbReference type="Proteomes" id="UP000288587">
    <property type="component" value="Unassembled WGS sequence"/>
</dbReference>
<comment type="caution">
    <text evidence="2">The sequence shown here is derived from an EMBL/GenBank/DDBJ whole genome shotgun (WGS) entry which is preliminary data.</text>
</comment>
<sequence>MPAAPAPTPGLVFRKDGRAGRSSSTAGKHILARALDALGAFSSAQATRAETRWRRLYPHPVTHWVEGAVLRPQAVVASAEAGLAAAWEALAWVGDDGVERDLAEALAAPEGWPLATFTLKGEGTAAVHPWSVPYRGETLQGDALLQQLLRWVEAGVLEASAAKALGRCVRHPEWFDLSDRHIALLGAGSEAGPLRWLVRWRANLLAVDLDRPEVWTRIADLVRAGNATLHLPLRGPAGGDWTRQAGVDLLRDAPRAAAWLRSFERPLDVGAFAYADGERHLRVSVAMDLVVRAVLQAQPASSVAYLATPSDVFPVPEASARFAQRRHAGRSGPLRWLQDGLCALTRGGLFRPHYPELMPLPDGRQLGVSDSLVLQQGPNYAVAKRLQQWRALVARAQGHRVSLNVAPGTGTHSVMKNPALAAGYRGASAFQVEVFEPDTTNALMAALWVHDLRTDRAPSDPRVPLAHPLDLVMDQACHGGLWTTAFRPRSVLPAAALLGWWRRP</sequence>
<feature type="region of interest" description="Disordered" evidence="1">
    <location>
        <begin position="1"/>
        <end position="23"/>
    </location>
</feature>
<evidence type="ECO:0000313" key="3">
    <source>
        <dbReference type="Proteomes" id="UP000288587"/>
    </source>
</evidence>
<keyword evidence="3" id="KW-1185">Reference proteome</keyword>
<protein>
    <submittedName>
        <fullName evidence="2">Uncharacterized protein</fullName>
    </submittedName>
</protein>
<evidence type="ECO:0000256" key="1">
    <source>
        <dbReference type="SAM" id="MobiDB-lite"/>
    </source>
</evidence>
<accession>A0A437LCM6</accession>
<dbReference type="EMBL" id="SACM01000005">
    <property type="protein sequence ID" value="RVT83083.1"/>
    <property type="molecule type" value="Genomic_DNA"/>
</dbReference>
<gene>
    <name evidence="2" type="ORF">EOD73_16130</name>
</gene>
<dbReference type="RefSeq" id="WP_127684063.1">
    <property type="nucleotide sequence ID" value="NZ_SACM01000005.1"/>
</dbReference>
<name>A0A437LCM6_9BURK</name>
<proteinExistence type="predicted"/>
<dbReference type="OrthoDB" id="1917183at2"/>